<dbReference type="GO" id="GO:0015271">
    <property type="term" value="F:outward rectifier potassium channel activity"/>
    <property type="evidence" value="ECO:0007669"/>
    <property type="project" value="TreeGrafter"/>
</dbReference>
<evidence type="ECO:0000256" key="6">
    <source>
        <dbReference type="ARBA" id="ARBA00023136"/>
    </source>
</evidence>
<evidence type="ECO:0000256" key="1">
    <source>
        <dbReference type="ARBA" id="ARBA00004141"/>
    </source>
</evidence>
<evidence type="ECO:0000259" key="12">
    <source>
        <dbReference type="Pfam" id="PF07885"/>
    </source>
</evidence>
<feature type="compositionally biased region" description="Basic and acidic residues" evidence="10">
    <location>
        <begin position="18"/>
        <end position="27"/>
    </location>
</feature>
<feature type="region of interest" description="Disordered" evidence="10">
    <location>
        <begin position="9"/>
        <end position="99"/>
    </location>
</feature>
<feature type="compositionally biased region" description="Basic and acidic residues" evidence="10">
    <location>
        <begin position="877"/>
        <end position="888"/>
    </location>
</feature>
<comment type="similarity">
    <text evidence="8">Belongs to the two pore domain potassium channel (TC 1.A.1.8) family.</text>
</comment>
<evidence type="ECO:0000256" key="7">
    <source>
        <dbReference type="ARBA" id="ARBA00023303"/>
    </source>
</evidence>
<dbReference type="PRINTS" id="PR01333">
    <property type="entry name" value="2POREKCHANEL"/>
</dbReference>
<dbReference type="GO" id="GO:0005886">
    <property type="term" value="C:plasma membrane"/>
    <property type="evidence" value="ECO:0007669"/>
    <property type="project" value="TreeGrafter"/>
</dbReference>
<gene>
    <name evidence="13" type="ORF">DFH08DRAFT_758208</name>
</gene>
<keyword evidence="3 8" id="KW-0812">Transmembrane</keyword>
<keyword evidence="14" id="KW-1185">Reference proteome</keyword>
<dbReference type="Gene3D" id="1.10.287.70">
    <property type="match status" value="2"/>
</dbReference>
<feature type="transmembrane region" description="Helical" evidence="11">
    <location>
        <begin position="239"/>
        <end position="260"/>
    </location>
</feature>
<feature type="region of interest" description="Disordered" evidence="10">
    <location>
        <begin position="853"/>
        <end position="900"/>
    </location>
</feature>
<keyword evidence="5 8" id="KW-0406">Ion transport</keyword>
<feature type="transmembrane region" description="Helical" evidence="11">
    <location>
        <begin position="281"/>
        <end position="303"/>
    </location>
</feature>
<reference evidence="13" key="1">
    <citation type="submission" date="2023-03" db="EMBL/GenBank/DDBJ databases">
        <title>Massive genome expansion in bonnet fungi (Mycena s.s.) driven by repeated elements and novel gene families across ecological guilds.</title>
        <authorList>
            <consortium name="Lawrence Berkeley National Laboratory"/>
            <person name="Harder C.B."/>
            <person name="Miyauchi S."/>
            <person name="Viragh M."/>
            <person name="Kuo A."/>
            <person name="Thoen E."/>
            <person name="Andreopoulos B."/>
            <person name="Lu D."/>
            <person name="Skrede I."/>
            <person name="Drula E."/>
            <person name="Henrissat B."/>
            <person name="Morin E."/>
            <person name="Kohler A."/>
            <person name="Barry K."/>
            <person name="LaButti K."/>
            <person name="Morin E."/>
            <person name="Salamov A."/>
            <person name="Lipzen A."/>
            <person name="Mereny Z."/>
            <person name="Hegedus B."/>
            <person name="Baldrian P."/>
            <person name="Stursova M."/>
            <person name="Weitz H."/>
            <person name="Taylor A."/>
            <person name="Grigoriev I.V."/>
            <person name="Nagy L.G."/>
            <person name="Martin F."/>
            <person name="Kauserud H."/>
        </authorList>
    </citation>
    <scope>NUCLEOTIDE SEQUENCE</scope>
    <source>
        <strain evidence="13">CBHHK002</strain>
    </source>
</reference>
<dbReference type="EMBL" id="JARIHO010000091">
    <property type="protein sequence ID" value="KAJ7306767.1"/>
    <property type="molecule type" value="Genomic_DNA"/>
</dbReference>
<feature type="domain" description="Potassium channel" evidence="12">
    <location>
        <begin position="606"/>
        <end position="677"/>
    </location>
</feature>
<name>A0AAD7EAX8_9AGAR</name>
<keyword evidence="6 11" id="KW-0472">Membrane</keyword>
<evidence type="ECO:0000256" key="9">
    <source>
        <dbReference type="SAM" id="Coils"/>
    </source>
</evidence>
<evidence type="ECO:0000256" key="2">
    <source>
        <dbReference type="ARBA" id="ARBA00022448"/>
    </source>
</evidence>
<dbReference type="AlphaFoldDB" id="A0AAD7EAX8"/>
<feature type="coiled-coil region" evidence="9">
    <location>
        <begin position="787"/>
        <end position="851"/>
    </location>
</feature>
<dbReference type="SUPFAM" id="SSF81324">
    <property type="entry name" value="Voltage-gated potassium channels"/>
    <property type="match status" value="2"/>
</dbReference>
<comment type="caution">
    <text evidence="13">The sequence shown here is derived from an EMBL/GenBank/DDBJ whole genome shotgun (WGS) entry which is preliminary data.</text>
</comment>
<dbReference type="Pfam" id="PF07885">
    <property type="entry name" value="Ion_trans_2"/>
    <property type="match status" value="2"/>
</dbReference>
<feature type="domain" description="Potassium channel" evidence="12">
    <location>
        <begin position="287"/>
        <end position="359"/>
    </location>
</feature>
<feature type="region of interest" description="Disordered" evidence="10">
    <location>
        <begin position="705"/>
        <end position="734"/>
    </location>
</feature>
<evidence type="ECO:0000256" key="3">
    <source>
        <dbReference type="ARBA" id="ARBA00022692"/>
    </source>
</evidence>
<feature type="compositionally biased region" description="Polar residues" evidence="10">
    <location>
        <begin position="557"/>
        <end position="571"/>
    </location>
</feature>
<evidence type="ECO:0000313" key="14">
    <source>
        <dbReference type="Proteomes" id="UP001218218"/>
    </source>
</evidence>
<keyword evidence="7 8" id="KW-0407">Ion channel</keyword>
<evidence type="ECO:0000256" key="5">
    <source>
        <dbReference type="ARBA" id="ARBA00023065"/>
    </source>
</evidence>
<feature type="transmembrane region" description="Helical" evidence="11">
    <location>
        <begin position="205"/>
        <end position="227"/>
    </location>
</feature>
<accession>A0AAD7EAX8</accession>
<feature type="compositionally biased region" description="Basic and acidic residues" evidence="10">
    <location>
        <begin position="57"/>
        <end position="76"/>
    </location>
</feature>
<evidence type="ECO:0000256" key="4">
    <source>
        <dbReference type="ARBA" id="ARBA00022989"/>
    </source>
</evidence>
<keyword evidence="4 11" id="KW-1133">Transmembrane helix</keyword>
<dbReference type="Proteomes" id="UP001218218">
    <property type="component" value="Unassembled WGS sequence"/>
</dbReference>
<dbReference type="InterPro" id="IPR003280">
    <property type="entry name" value="2pore_dom_K_chnl"/>
</dbReference>
<protein>
    <recommendedName>
        <fullName evidence="12">Potassium channel domain-containing protein</fullName>
    </recommendedName>
</protein>
<feature type="compositionally biased region" description="Basic and acidic residues" evidence="10">
    <location>
        <begin position="34"/>
        <end position="48"/>
    </location>
</feature>
<dbReference type="GO" id="GO:0030322">
    <property type="term" value="P:stabilization of membrane potential"/>
    <property type="evidence" value="ECO:0007669"/>
    <property type="project" value="TreeGrafter"/>
</dbReference>
<feature type="region of interest" description="Disordered" evidence="10">
    <location>
        <begin position="549"/>
        <end position="571"/>
    </location>
</feature>
<feature type="region of interest" description="Disordered" evidence="10">
    <location>
        <begin position="498"/>
        <end position="522"/>
    </location>
</feature>
<sequence length="900" mass="100856">MLSLLAVLLPFVSASRRSPPDPEKGAHPETSPEPETRPPSEYDGPEHGYDEDEDDLDREHDSDDIIHDMEVERDTPPDSGGAPRRKRSYSSSLTVTSENPKPSWYLKLQGFLSPKTTHQDLEAYVPNYRYTPILSGIVIPFSILLEIPGLTEHWYIRTENNKIVDKQPNPMILNIGLGFSMACALVANICLVVRFLETKIKLMTIGCIIFLTVHDVINIIAVTTFGVEHRFNDGFTYGQSFWMTVCSTIVSTFTNFTLITDLLRTPDFENSGSGLTRRQRSLAILVILLLCYIALGALIHSYLLSLNFIDAMYFTLVSIETIGFGDIKPHTTGARFFTCIYAALGIVCIALTVGLTRETVLEGLEVGYRKRVQAVRQRRKVGRWKRRVSNRWREAVEWRLRECGHPVWVRDAKTNRAGSGVWWKVLDFLDGLVPWPTGESTSFTYGSGFMLGHGLGYGKHPHGMHLNLEALSWKQLEAAAMEAGVPLDTLLPDGFRERRQESEDGSSHEEHRPGPASDANTPLTHARLGRMIAMVGSFALAVNKSGHLTRDSPVINPPSSSRGTGSAPTPQFRKSLTLQYDAFRSGMEKEEAKAFYARLIVVWVLFIMFWMIGSVIFMTTEKWSFGVSLYFCFIAFTTIGYGDYSPETPAGRSVFVVWALLGVGTMTILISVISEAFSSKYHSALHAGIFERAVKRYRERARALAERTRRGKKQGVPISGLPRPPLSEHQSTDDVLKEVHTRTQTQLEALPHKILADAKTFHEHLSYFVGAGNKVKVDSGDDLPPGLQQLMNEITGAQKLGERIKREILQDEDARHTLFTLSIEQALRKMINSAEAAVQAIEEREQLLQQRQGGNWDGMPMQDISETPNPASGSGEEMSRNLPRRDTTESDFSLFADWTR</sequence>
<feature type="transmembrane region" description="Helical" evidence="11">
    <location>
        <begin position="595"/>
        <end position="617"/>
    </location>
</feature>
<organism evidence="13 14">
    <name type="scientific">Mycena albidolilacea</name>
    <dbReference type="NCBI Taxonomy" id="1033008"/>
    <lineage>
        <taxon>Eukaryota</taxon>
        <taxon>Fungi</taxon>
        <taxon>Dikarya</taxon>
        <taxon>Basidiomycota</taxon>
        <taxon>Agaricomycotina</taxon>
        <taxon>Agaricomycetes</taxon>
        <taxon>Agaricomycetidae</taxon>
        <taxon>Agaricales</taxon>
        <taxon>Marasmiineae</taxon>
        <taxon>Mycenaceae</taxon>
        <taxon>Mycena</taxon>
    </lineage>
</organism>
<dbReference type="GO" id="GO:0022841">
    <property type="term" value="F:potassium ion leak channel activity"/>
    <property type="evidence" value="ECO:0007669"/>
    <property type="project" value="TreeGrafter"/>
</dbReference>
<feature type="transmembrane region" description="Helical" evidence="11">
    <location>
        <begin position="171"/>
        <end position="193"/>
    </location>
</feature>
<evidence type="ECO:0000256" key="10">
    <source>
        <dbReference type="SAM" id="MobiDB-lite"/>
    </source>
</evidence>
<feature type="compositionally biased region" description="Polar residues" evidence="10">
    <location>
        <begin position="89"/>
        <end position="99"/>
    </location>
</feature>
<comment type="subcellular location">
    <subcellularLocation>
        <location evidence="1">Membrane</location>
        <topology evidence="1">Multi-pass membrane protein</topology>
    </subcellularLocation>
</comment>
<feature type="transmembrane region" description="Helical" evidence="11">
    <location>
        <begin position="654"/>
        <end position="673"/>
    </location>
</feature>
<feature type="transmembrane region" description="Helical" evidence="11">
    <location>
        <begin position="334"/>
        <end position="355"/>
    </location>
</feature>
<proteinExistence type="inferred from homology"/>
<dbReference type="PANTHER" id="PTHR11003:SF342">
    <property type="entry name" value="OUTWARD-RECTIFIER POTASSIUM CHANNEL TOK1"/>
    <property type="match status" value="1"/>
</dbReference>
<evidence type="ECO:0000256" key="11">
    <source>
        <dbReference type="SAM" id="Phobius"/>
    </source>
</evidence>
<evidence type="ECO:0000313" key="13">
    <source>
        <dbReference type="EMBL" id="KAJ7306767.1"/>
    </source>
</evidence>
<keyword evidence="2 8" id="KW-0813">Transport</keyword>
<feature type="compositionally biased region" description="Basic and acidic residues" evidence="10">
    <location>
        <begin position="498"/>
        <end position="513"/>
    </location>
</feature>
<dbReference type="PANTHER" id="PTHR11003">
    <property type="entry name" value="POTASSIUM CHANNEL, SUBFAMILY K"/>
    <property type="match status" value="1"/>
</dbReference>
<dbReference type="InterPro" id="IPR013099">
    <property type="entry name" value="K_chnl_dom"/>
</dbReference>
<feature type="transmembrane region" description="Helical" evidence="11">
    <location>
        <begin position="623"/>
        <end position="642"/>
    </location>
</feature>
<keyword evidence="9" id="KW-0175">Coiled coil</keyword>
<evidence type="ECO:0000256" key="8">
    <source>
        <dbReference type="RuleBase" id="RU003857"/>
    </source>
</evidence>